<gene>
    <name evidence="2" type="ORF">BBN63_14705</name>
</gene>
<organism evidence="2 3">
    <name type="scientific">Streptomyces niveus</name>
    <name type="common">Streptomyces spheroides</name>
    <dbReference type="NCBI Taxonomy" id="193462"/>
    <lineage>
        <taxon>Bacteria</taxon>
        <taxon>Bacillati</taxon>
        <taxon>Actinomycetota</taxon>
        <taxon>Actinomycetes</taxon>
        <taxon>Kitasatosporales</taxon>
        <taxon>Streptomycetaceae</taxon>
        <taxon>Streptomyces</taxon>
    </lineage>
</organism>
<evidence type="ECO:0000256" key="1">
    <source>
        <dbReference type="SAM" id="MobiDB-lite"/>
    </source>
</evidence>
<keyword evidence="3" id="KW-1185">Reference proteome</keyword>
<evidence type="ECO:0000313" key="3">
    <source>
        <dbReference type="Proteomes" id="UP000189677"/>
    </source>
</evidence>
<reference evidence="2 3" key="1">
    <citation type="submission" date="2016-11" db="EMBL/GenBank/DDBJ databases">
        <title>Complete genome sequence of Streptomyces niveus SCSIO 3406.</title>
        <authorList>
            <person name="Zhu Q."/>
            <person name="Cheng W."/>
            <person name="Song Y."/>
            <person name="Li Q."/>
            <person name="Ju J."/>
        </authorList>
    </citation>
    <scope>NUCLEOTIDE SEQUENCE [LARGE SCALE GENOMIC DNA]</scope>
    <source>
        <strain evidence="2 3">SCSIO 3406</strain>
    </source>
</reference>
<accession>A0A1U9QSS9</accession>
<proteinExistence type="predicted"/>
<name>A0A1U9QSS9_STRNV</name>
<dbReference type="Proteomes" id="UP000189677">
    <property type="component" value="Chromosome"/>
</dbReference>
<dbReference type="EMBL" id="CP018047">
    <property type="protein sequence ID" value="AQU67306.1"/>
    <property type="molecule type" value="Genomic_DNA"/>
</dbReference>
<evidence type="ECO:0000313" key="2">
    <source>
        <dbReference type="EMBL" id="AQU67306.1"/>
    </source>
</evidence>
<dbReference type="AlphaFoldDB" id="A0A1U9QSS9"/>
<feature type="region of interest" description="Disordered" evidence="1">
    <location>
        <begin position="1"/>
        <end position="25"/>
    </location>
</feature>
<dbReference type="KEGG" id="snw:BBN63_14705"/>
<protein>
    <submittedName>
        <fullName evidence="2">Uncharacterized protein</fullName>
    </submittedName>
</protein>
<sequence>MYEHRTTDPTPEPPAALGTIPGQRQPRDVRIGDFVCLDGLYLRVRDMRSTDTTGHRVLIFDGHSPWVMKEPTTTHRPVELL</sequence>